<dbReference type="Gene3D" id="1.20.1070.10">
    <property type="entry name" value="Rhodopsin 7-helix transmembrane proteins"/>
    <property type="match status" value="1"/>
</dbReference>
<keyword evidence="3" id="KW-1185">Reference proteome</keyword>
<keyword evidence="1" id="KW-0812">Transmembrane</keyword>
<dbReference type="Proteomes" id="UP001201812">
    <property type="component" value="Unassembled WGS sequence"/>
</dbReference>
<reference evidence="2" key="1">
    <citation type="submission" date="2022-01" db="EMBL/GenBank/DDBJ databases">
        <title>Genome Sequence Resource for Two Populations of Ditylenchus destructor, the Migratory Endoparasitic Phytonematode.</title>
        <authorList>
            <person name="Zhang H."/>
            <person name="Lin R."/>
            <person name="Xie B."/>
        </authorList>
    </citation>
    <scope>NUCLEOTIDE SEQUENCE</scope>
    <source>
        <strain evidence="2">BazhouSP</strain>
    </source>
</reference>
<keyword evidence="1" id="KW-0472">Membrane</keyword>
<keyword evidence="1" id="KW-1133">Transmembrane helix</keyword>
<feature type="transmembrane region" description="Helical" evidence="1">
    <location>
        <begin position="201"/>
        <end position="222"/>
    </location>
</feature>
<evidence type="ECO:0000313" key="3">
    <source>
        <dbReference type="Proteomes" id="UP001201812"/>
    </source>
</evidence>
<feature type="transmembrane region" description="Helical" evidence="1">
    <location>
        <begin position="243"/>
        <end position="267"/>
    </location>
</feature>
<proteinExistence type="predicted"/>
<feature type="transmembrane region" description="Helical" evidence="1">
    <location>
        <begin position="273"/>
        <end position="296"/>
    </location>
</feature>
<evidence type="ECO:0000256" key="1">
    <source>
        <dbReference type="SAM" id="Phobius"/>
    </source>
</evidence>
<dbReference type="AlphaFoldDB" id="A0AAD4MLR5"/>
<dbReference type="SUPFAM" id="SSF81321">
    <property type="entry name" value="Family A G protein-coupled receptor-like"/>
    <property type="match status" value="1"/>
</dbReference>
<dbReference type="Pfam" id="PF10321">
    <property type="entry name" value="7TM_GPCR_Srt"/>
    <property type="match status" value="1"/>
</dbReference>
<dbReference type="EMBL" id="JAKKPZ010000213">
    <property type="protein sequence ID" value="KAI1698560.1"/>
    <property type="molecule type" value="Genomic_DNA"/>
</dbReference>
<dbReference type="InterPro" id="IPR019425">
    <property type="entry name" value="7TM_GPCR_serpentine_rcpt_Srt"/>
</dbReference>
<feature type="transmembrane region" description="Helical" evidence="1">
    <location>
        <begin position="149"/>
        <end position="181"/>
    </location>
</feature>
<feature type="transmembrane region" description="Helical" evidence="1">
    <location>
        <begin position="68"/>
        <end position="91"/>
    </location>
</feature>
<evidence type="ECO:0000313" key="2">
    <source>
        <dbReference type="EMBL" id="KAI1698560.1"/>
    </source>
</evidence>
<name>A0AAD4MLR5_9BILA</name>
<sequence length="339" mass="38839">MELYIFRYAEWETLYNCSYDLDIIPVELRKHEIHGLLMLVLSVIFVVIYIPTLSVIMCKYLNKTAYQIMFLIGISDVLMLIAINISCAIMSFRGDVFCSIPNFSYITCSLGMALWVLSTETSVILTFYRCLELWRPHVADALFQGRRTFFWIGFALTHFTFVFFFGMPVAFSSIVGALVLNPHVGYIEDTEGKYYNYHNKYYNMGLLVVIIGLYIVFVYLMISKRKLATFGPSPQMLAAQRKSLIQALIICTCGAISDAYWIIVMLGPSPPQIVIFIGMYTWICGHGVPGLTYVIMNKTVRNSIFKMFETRTKEIISRTRNAISIQPGMHAFSQNVERN</sequence>
<comment type="caution">
    <text evidence="2">The sequence shown here is derived from an EMBL/GenBank/DDBJ whole genome shotgun (WGS) entry which is preliminary data.</text>
</comment>
<feature type="transmembrane region" description="Helical" evidence="1">
    <location>
        <begin position="103"/>
        <end position="128"/>
    </location>
</feature>
<feature type="transmembrane region" description="Helical" evidence="1">
    <location>
        <begin position="36"/>
        <end position="56"/>
    </location>
</feature>
<protein>
    <submittedName>
        <fullName evidence="2">Serpentine type 7TM GPCR chemoreceptor srt domain-containing protein</fullName>
    </submittedName>
</protein>
<dbReference type="PANTHER" id="PTHR23021">
    <property type="entry name" value="SERPENTINE RECEPTOR, CLASS T"/>
    <property type="match status" value="1"/>
</dbReference>
<gene>
    <name evidence="2" type="ORF">DdX_17841</name>
</gene>
<organism evidence="2 3">
    <name type="scientific">Ditylenchus destructor</name>
    <dbReference type="NCBI Taxonomy" id="166010"/>
    <lineage>
        <taxon>Eukaryota</taxon>
        <taxon>Metazoa</taxon>
        <taxon>Ecdysozoa</taxon>
        <taxon>Nematoda</taxon>
        <taxon>Chromadorea</taxon>
        <taxon>Rhabditida</taxon>
        <taxon>Tylenchina</taxon>
        <taxon>Tylenchomorpha</taxon>
        <taxon>Sphaerularioidea</taxon>
        <taxon>Anguinidae</taxon>
        <taxon>Anguininae</taxon>
        <taxon>Ditylenchus</taxon>
    </lineage>
</organism>
<accession>A0AAD4MLR5</accession>